<feature type="transmembrane region" description="Helical" evidence="2">
    <location>
        <begin position="93"/>
        <end position="112"/>
    </location>
</feature>
<dbReference type="InterPro" id="IPR004345">
    <property type="entry name" value="TB2_DP1_HVA22"/>
</dbReference>
<gene>
    <name evidence="3" type="ORF">FRACYDRAFT_275335</name>
</gene>
<dbReference type="GO" id="GO:0016020">
    <property type="term" value="C:membrane"/>
    <property type="evidence" value="ECO:0007669"/>
    <property type="project" value="UniProtKB-SubCell"/>
</dbReference>
<dbReference type="EMBL" id="KV784358">
    <property type="protein sequence ID" value="OEU16351.1"/>
    <property type="molecule type" value="Genomic_DNA"/>
</dbReference>
<sequence>MDKFEQALAKVDGFIAQYPSVTQYEKLKELEEKTGHSKVYFFVGALSLILSLIYVTGGMKLASDLVGFLYPAYMSFKALEGGKTVDGDATQWMTYWVIFSFMMLLESTFPLARTVRFFHLIKIGVIIWLYHPQTSGAQVIYSSVVRPNVQKFAGAKKTE</sequence>
<feature type="transmembrane region" description="Helical" evidence="2">
    <location>
        <begin position="39"/>
        <end position="57"/>
    </location>
</feature>
<dbReference type="Proteomes" id="UP000095751">
    <property type="component" value="Unassembled WGS sequence"/>
</dbReference>
<accession>A0A1E7FDV8</accession>
<keyword evidence="2" id="KW-0472">Membrane</keyword>
<comment type="subcellular location">
    <subcellularLocation>
        <location evidence="1">Membrane</location>
        <topology evidence="1">Multi-pass membrane protein</topology>
    </subcellularLocation>
</comment>
<dbReference type="KEGG" id="fcy:FRACYDRAFT_275335"/>
<evidence type="ECO:0000256" key="2">
    <source>
        <dbReference type="SAM" id="Phobius"/>
    </source>
</evidence>
<evidence type="ECO:0000313" key="4">
    <source>
        <dbReference type="Proteomes" id="UP000095751"/>
    </source>
</evidence>
<evidence type="ECO:0000256" key="1">
    <source>
        <dbReference type="RuleBase" id="RU362006"/>
    </source>
</evidence>
<proteinExistence type="inferred from homology"/>
<dbReference type="Pfam" id="PF03134">
    <property type="entry name" value="TB2_DP1_HVA22"/>
    <property type="match status" value="1"/>
</dbReference>
<keyword evidence="2" id="KW-1133">Transmembrane helix</keyword>
<reference evidence="3 4" key="1">
    <citation type="submission" date="2016-09" db="EMBL/GenBank/DDBJ databases">
        <title>Extensive genetic diversity and differential bi-allelic expression allows diatom success in the polar Southern Ocean.</title>
        <authorList>
            <consortium name="DOE Joint Genome Institute"/>
            <person name="Mock T."/>
            <person name="Otillar R.P."/>
            <person name="Strauss J."/>
            <person name="Dupont C."/>
            <person name="Frickenhaus S."/>
            <person name="Maumus F."/>
            <person name="Mcmullan M."/>
            <person name="Sanges R."/>
            <person name="Schmutz J."/>
            <person name="Toseland A."/>
            <person name="Valas R."/>
            <person name="Veluchamy A."/>
            <person name="Ward B.J."/>
            <person name="Allen A."/>
            <person name="Barry K."/>
            <person name="Falciatore A."/>
            <person name="Ferrante M."/>
            <person name="Fortunato A.E."/>
            <person name="Gloeckner G."/>
            <person name="Gruber A."/>
            <person name="Hipkin R."/>
            <person name="Janech M."/>
            <person name="Kroth P."/>
            <person name="Leese F."/>
            <person name="Lindquist E."/>
            <person name="Lyon B.R."/>
            <person name="Martin J."/>
            <person name="Mayer C."/>
            <person name="Parker M."/>
            <person name="Quesneville H."/>
            <person name="Raymond J."/>
            <person name="Uhlig C."/>
            <person name="Valentin K.U."/>
            <person name="Worden A.Z."/>
            <person name="Armbrust E.V."/>
            <person name="Bowler C."/>
            <person name="Green B."/>
            <person name="Moulton V."/>
            <person name="Van Oosterhout C."/>
            <person name="Grigoriev I."/>
        </authorList>
    </citation>
    <scope>NUCLEOTIDE SEQUENCE [LARGE SCALE GENOMIC DNA]</scope>
    <source>
        <strain evidence="3 4">CCMP1102</strain>
    </source>
</reference>
<keyword evidence="4" id="KW-1185">Reference proteome</keyword>
<protein>
    <submittedName>
        <fullName evidence="3">TB2_DP1_HVA22-domain-containing protein</fullName>
    </submittedName>
</protein>
<organism evidence="3 4">
    <name type="scientific">Fragilariopsis cylindrus CCMP1102</name>
    <dbReference type="NCBI Taxonomy" id="635003"/>
    <lineage>
        <taxon>Eukaryota</taxon>
        <taxon>Sar</taxon>
        <taxon>Stramenopiles</taxon>
        <taxon>Ochrophyta</taxon>
        <taxon>Bacillariophyta</taxon>
        <taxon>Bacillariophyceae</taxon>
        <taxon>Bacillariophycidae</taxon>
        <taxon>Bacillariales</taxon>
        <taxon>Bacillariaceae</taxon>
        <taxon>Fragilariopsis</taxon>
    </lineage>
</organism>
<dbReference type="OrthoDB" id="10009287at2759"/>
<dbReference type="AlphaFoldDB" id="A0A1E7FDV8"/>
<name>A0A1E7FDV8_9STRA</name>
<dbReference type="PANTHER" id="PTHR12300">
    <property type="entry name" value="HVA22-LIKE PROTEINS"/>
    <property type="match status" value="1"/>
</dbReference>
<evidence type="ECO:0000313" key="3">
    <source>
        <dbReference type="EMBL" id="OEU16351.1"/>
    </source>
</evidence>
<dbReference type="InParanoid" id="A0A1E7FDV8"/>
<comment type="similarity">
    <text evidence="1">Belongs to the DP1 family.</text>
</comment>
<keyword evidence="2" id="KW-0812">Transmembrane</keyword>